<evidence type="ECO:0000256" key="3">
    <source>
        <dbReference type="SAM" id="SignalP"/>
    </source>
</evidence>
<evidence type="ECO:0000313" key="6">
    <source>
        <dbReference type="Proteomes" id="UP000072989"/>
    </source>
</evidence>
<evidence type="ECO:0000256" key="2">
    <source>
        <dbReference type="SAM" id="MobiDB-lite"/>
    </source>
</evidence>
<dbReference type="RefSeq" id="WP_061865396.1">
    <property type="nucleotide sequence ID" value="NZ_KQ970794.1"/>
</dbReference>
<feature type="compositionally biased region" description="Polar residues" evidence="2">
    <location>
        <begin position="217"/>
        <end position="245"/>
    </location>
</feature>
<feature type="region of interest" description="Disordered" evidence="2">
    <location>
        <begin position="41"/>
        <end position="72"/>
    </location>
</feature>
<dbReference type="EMBL" id="LQZE01000068">
    <property type="protein sequence ID" value="KXU16429.1"/>
    <property type="molecule type" value="Genomic_DNA"/>
</dbReference>
<dbReference type="InterPro" id="IPR005877">
    <property type="entry name" value="YSIRK_signal_dom"/>
</dbReference>
<feature type="region of interest" description="Disordered" evidence="2">
    <location>
        <begin position="198"/>
        <end position="245"/>
    </location>
</feature>
<sequence length="245" mass="25635">MKLNSEKIQRFSIRKYSFGAASVAIAAFLMFGNAQVAQANETKTEAESQSGQSTNIPSKEDTRTSVVAESSASISTYQANPATITSKDVATTPTSGEATEKTQEIAKDARISGSETKSTRDAEVSTQASSVPASATPAKASEVKGQETSQAVSNPENKASLSVQTEATQLTEQVKPANSNQLENVFPTLETNQEVLTNAGALATEGGRRRSRRSADAPTSTSYTEGTAVATPTMSDANGATVKNR</sequence>
<feature type="compositionally biased region" description="Polar residues" evidence="2">
    <location>
        <begin position="41"/>
        <end position="57"/>
    </location>
</feature>
<feature type="signal peptide" evidence="3">
    <location>
        <begin position="1"/>
        <end position="39"/>
    </location>
</feature>
<feature type="compositionally biased region" description="Polar residues" evidence="2">
    <location>
        <begin position="146"/>
        <end position="166"/>
    </location>
</feature>
<comment type="caution">
    <text evidence="5">The sequence shown here is derived from an EMBL/GenBank/DDBJ whole genome shotgun (WGS) entry which is preliminary data.</text>
</comment>
<accession>A0A139RNY2</accession>
<feature type="compositionally biased region" description="Basic and acidic residues" evidence="2">
    <location>
        <begin position="98"/>
        <end position="110"/>
    </location>
</feature>
<dbReference type="AlphaFoldDB" id="A0A139RNY2"/>
<gene>
    <name evidence="5" type="ORF">SORDD17_00362</name>
</gene>
<evidence type="ECO:0000259" key="4">
    <source>
        <dbReference type="Pfam" id="PF04650"/>
    </source>
</evidence>
<feature type="compositionally biased region" description="Polar residues" evidence="2">
    <location>
        <begin position="124"/>
        <end position="133"/>
    </location>
</feature>
<dbReference type="NCBIfam" id="TIGR01168">
    <property type="entry name" value="YSIRK_signal"/>
    <property type="match status" value="1"/>
</dbReference>
<name>A0A139RNY2_STROR</name>
<evidence type="ECO:0000313" key="5">
    <source>
        <dbReference type="EMBL" id="KXU16429.1"/>
    </source>
</evidence>
<feature type="region of interest" description="Disordered" evidence="2">
    <location>
        <begin position="85"/>
        <end position="166"/>
    </location>
</feature>
<dbReference type="Proteomes" id="UP000072989">
    <property type="component" value="Unassembled WGS sequence"/>
</dbReference>
<keyword evidence="1 3" id="KW-0732">Signal</keyword>
<dbReference type="PATRIC" id="fig|1303.87.peg.438"/>
<organism evidence="5 6">
    <name type="scientific">Streptococcus oralis</name>
    <dbReference type="NCBI Taxonomy" id="1303"/>
    <lineage>
        <taxon>Bacteria</taxon>
        <taxon>Bacillati</taxon>
        <taxon>Bacillota</taxon>
        <taxon>Bacilli</taxon>
        <taxon>Lactobacillales</taxon>
        <taxon>Streptococcaceae</taxon>
        <taxon>Streptococcus</taxon>
    </lineage>
</organism>
<protein>
    <recommendedName>
        <fullName evidence="4">YSIRK Gram-positive signal peptide domain-containing protein</fullName>
    </recommendedName>
</protein>
<feature type="compositionally biased region" description="Polar residues" evidence="2">
    <location>
        <begin position="85"/>
        <end position="97"/>
    </location>
</feature>
<feature type="domain" description="YSIRK Gram-positive signal peptide" evidence="4">
    <location>
        <begin position="6"/>
        <end position="31"/>
    </location>
</feature>
<dbReference type="Pfam" id="PF04650">
    <property type="entry name" value="YSIRK_signal"/>
    <property type="match status" value="1"/>
</dbReference>
<reference evidence="5 6" key="1">
    <citation type="submission" date="2016-01" db="EMBL/GenBank/DDBJ databases">
        <title>Highly variable Streptococcus oralis are common among viridans streptococci isolated from primates.</title>
        <authorList>
            <person name="Denapaite D."/>
            <person name="Rieger M."/>
            <person name="Koendgen S."/>
            <person name="Brueckner R."/>
            <person name="Ochigava I."/>
            <person name="Kappeler P."/>
            <person name="Maetz-Rensing K."/>
            <person name="Leendertz F."/>
            <person name="Hakenbeck R."/>
        </authorList>
    </citation>
    <scope>NUCLEOTIDE SEQUENCE [LARGE SCALE GENOMIC DNA]</scope>
    <source>
        <strain evidence="5 6">DD17</strain>
    </source>
</reference>
<evidence type="ECO:0000256" key="1">
    <source>
        <dbReference type="ARBA" id="ARBA00022729"/>
    </source>
</evidence>
<proteinExistence type="predicted"/>
<feature type="chain" id="PRO_5007299222" description="YSIRK Gram-positive signal peptide domain-containing protein" evidence="3">
    <location>
        <begin position="40"/>
        <end position="245"/>
    </location>
</feature>